<comment type="caution">
    <text evidence="1">The sequence shown here is derived from an EMBL/GenBank/DDBJ whole genome shotgun (WGS) entry which is preliminary data.</text>
</comment>
<organism evidence="1 2">
    <name type="scientific">Boeremia exigua</name>
    <dbReference type="NCBI Taxonomy" id="749465"/>
    <lineage>
        <taxon>Eukaryota</taxon>
        <taxon>Fungi</taxon>
        <taxon>Dikarya</taxon>
        <taxon>Ascomycota</taxon>
        <taxon>Pezizomycotina</taxon>
        <taxon>Dothideomycetes</taxon>
        <taxon>Pleosporomycetidae</taxon>
        <taxon>Pleosporales</taxon>
        <taxon>Pleosporineae</taxon>
        <taxon>Didymellaceae</taxon>
        <taxon>Boeremia</taxon>
    </lineage>
</organism>
<gene>
    <name evidence="1" type="ORF">OPT61_g6783</name>
</gene>
<evidence type="ECO:0000313" key="2">
    <source>
        <dbReference type="Proteomes" id="UP001153331"/>
    </source>
</evidence>
<dbReference type="EMBL" id="JAPHNI010000507">
    <property type="protein sequence ID" value="KAJ8110357.1"/>
    <property type="molecule type" value="Genomic_DNA"/>
</dbReference>
<protein>
    <submittedName>
        <fullName evidence="1">Uncharacterized protein</fullName>
    </submittedName>
</protein>
<evidence type="ECO:0000313" key="1">
    <source>
        <dbReference type="EMBL" id="KAJ8110357.1"/>
    </source>
</evidence>
<proteinExistence type="predicted"/>
<sequence>MSSAGEGNVGRRALWLKRGGAARKNGAGARNAGAAGSSRRGGRGRAEGSVGAAGTAVNAQPAPEAARAGTAPRARRAAANGRSQAGPLAGDRTPRGAGRRAVAARRQHPRFISTPYCNAIARVALLPLPGAAVSLCVAAVASAASTRLPPARPCHWLLAGARVLLEPQLANGARNVITNPPHHSAYQSIANTVPLCYATY</sequence>
<reference evidence="1" key="1">
    <citation type="submission" date="2022-11" db="EMBL/GenBank/DDBJ databases">
        <title>Genome Sequence of Boeremia exigua.</title>
        <authorList>
            <person name="Buettner E."/>
        </authorList>
    </citation>
    <scope>NUCLEOTIDE SEQUENCE</scope>
    <source>
        <strain evidence="1">CU02</strain>
    </source>
</reference>
<accession>A0ACC2I4U7</accession>
<name>A0ACC2I4U7_9PLEO</name>
<keyword evidence="2" id="KW-1185">Reference proteome</keyword>
<dbReference type="Proteomes" id="UP001153331">
    <property type="component" value="Unassembled WGS sequence"/>
</dbReference>